<keyword evidence="4 7" id="KW-0547">Nucleotide-binding</keyword>
<dbReference type="Proteomes" id="UP000664417">
    <property type="component" value="Unassembled WGS sequence"/>
</dbReference>
<dbReference type="InterPro" id="IPR011009">
    <property type="entry name" value="Kinase-like_dom_sf"/>
</dbReference>
<proteinExistence type="predicted"/>
<evidence type="ECO:0000256" key="3">
    <source>
        <dbReference type="ARBA" id="ARBA00022679"/>
    </source>
</evidence>
<reference evidence="10" key="1">
    <citation type="submission" date="2021-03" db="EMBL/GenBank/DDBJ databases">
        <authorList>
            <person name="Wang G."/>
        </authorList>
    </citation>
    <scope>NUCLEOTIDE SEQUENCE</scope>
    <source>
        <strain evidence="10">KCTC 12899</strain>
    </source>
</reference>
<dbReference type="PROSITE" id="PS50011">
    <property type="entry name" value="PROTEIN_KINASE_DOM"/>
    <property type="match status" value="1"/>
</dbReference>
<dbReference type="PROSITE" id="PS00108">
    <property type="entry name" value="PROTEIN_KINASE_ST"/>
    <property type="match status" value="1"/>
</dbReference>
<protein>
    <recommendedName>
        <fullName evidence="1">non-specific serine/threonine protein kinase</fullName>
        <ecNumber evidence="1">2.7.11.1</ecNumber>
    </recommendedName>
</protein>
<evidence type="ECO:0000256" key="6">
    <source>
        <dbReference type="ARBA" id="ARBA00022840"/>
    </source>
</evidence>
<keyword evidence="6 7" id="KW-0067">ATP-binding</keyword>
<keyword evidence="3" id="KW-0808">Transferase</keyword>
<evidence type="ECO:0000313" key="10">
    <source>
        <dbReference type="EMBL" id="MBO1318869.1"/>
    </source>
</evidence>
<dbReference type="InterPro" id="IPR017441">
    <property type="entry name" value="Protein_kinase_ATP_BS"/>
</dbReference>
<dbReference type="GO" id="GO:0004674">
    <property type="term" value="F:protein serine/threonine kinase activity"/>
    <property type="evidence" value="ECO:0007669"/>
    <property type="project" value="UniProtKB-KW"/>
</dbReference>
<dbReference type="PROSITE" id="PS00107">
    <property type="entry name" value="PROTEIN_KINASE_ATP"/>
    <property type="match status" value="1"/>
</dbReference>
<dbReference type="Gene3D" id="1.10.510.10">
    <property type="entry name" value="Transferase(Phosphotransferase) domain 1"/>
    <property type="match status" value="1"/>
</dbReference>
<accession>A0A8J7U3L0</accession>
<dbReference type="Pfam" id="PF00069">
    <property type="entry name" value="Pkinase"/>
    <property type="match status" value="1"/>
</dbReference>
<feature type="domain" description="Protein kinase" evidence="9">
    <location>
        <begin position="11"/>
        <end position="271"/>
    </location>
</feature>
<dbReference type="AlphaFoldDB" id="A0A8J7U3L0"/>
<dbReference type="SMART" id="SM00220">
    <property type="entry name" value="S_TKc"/>
    <property type="match status" value="1"/>
</dbReference>
<comment type="caution">
    <text evidence="10">The sequence shown here is derived from an EMBL/GenBank/DDBJ whole genome shotgun (WGS) entry which is preliminary data.</text>
</comment>
<keyword evidence="2 10" id="KW-0723">Serine/threonine-protein kinase</keyword>
<dbReference type="InterPro" id="IPR000719">
    <property type="entry name" value="Prot_kinase_dom"/>
</dbReference>
<organism evidence="10 11">
    <name type="scientific">Acanthopleuribacter pedis</name>
    <dbReference type="NCBI Taxonomy" id="442870"/>
    <lineage>
        <taxon>Bacteria</taxon>
        <taxon>Pseudomonadati</taxon>
        <taxon>Acidobacteriota</taxon>
        <taxon>Holophagae</taxon>
        <taxon>Acanthopleuribacterales</taxon>
        <taxon>Acanthopleuribacteraceae</taxon>
        <taxon>Acanthopleuribacter</taxon>
    </lineage>
</organism>
<dbReference type="InterPro" id="IPR008271">
    <property type="entry name" value="Ser/Thr_kinase_AS"/>
</dbReference>
<evidence type="ECO:0000313" key="11">
    <source>
        <dbReference type="Proteomes" id="UP000664417"/>
    </source>
</evidence>
<dbReference type="RefSeq" id="WP_207858687.1">
    <property type="nucleotide sequence ID" value="NZ_JAFREP010000007.1"/>
</dbReference>
<evidence type="ECO:0000259" key="9">
    <source>
        <dbReference type="PROSITE" id="PS50011"/>
    </source>
</evidence>
<evidence type="ECO:0000256" key="5">
    <source>
        <dbReference type="ARBA" id="ARBA00022777"/>
    </source>
</evidence>
<dbReference type="GO" id="GO:0005524">
    <property type="term" value="F:ATP binding"/>
    <property type="evidence" value="ECO:0007669"/>
    <property type="project" value="UniProtKB-UniRule"/>
</dbReference>
<dbReference type="CDD" id="cd14014">
    <property type="entry name" value="STKc_PknB_like"/>
    <property type="match status" value="1"/>
</dbReference>
<keyword evidence="11" id="KW-1185">Reference proteome</keyword>
<dbReference type="EC" id="2.7.11.1" evidence="1"/>
<dbReference type="EMBL" id="JAFREP010000007">
    <property type="protein sequence ID" value="MBO1318869.1"/>
    <property type="molecule type" value="Genomic_DNA"/>
</dbReference>
<feature type="binding site" evidence="7">
    <location>
        <position position="40"/>
    </location>
    <ligand>
        <name>ATP</name>
        <dbReference type="ChEBI" id="CHEBI:30616"/>
    </ligand>
</feature>
<evidence type="ECO:0000256" key="1">
    <source>
        <dbReference type="ARBA" id="ARBA00012513"/>
    </source>
</evidence>
<dbReference type="SUPFAM" id="SSF56112">
    <property type="entry name" value="Protein kinase-like (PK-like)"/>
    <property type="match status" value="1"/>
</dbReference>
<gene>
    <name evidence="10" type="ORF">J3U88_10395</name>
</gene>
<evidence type="ECO:0000256" key="4">
    <source>
        <dbReference type="ARBA" id="ARBA00022741"/>
    </source>
</evidence>
<evidence type="ECO:0000256" key="8">
    <source>
        <dbReference type="SAM" id="MobiDB-lite"/>
    </source>
</evidence>
<feature type="region of interest" description="Disordered" evidence="8">
    <location>
        <begin position="277"/>
        <end position="306"/>
    </location>
</feature>
<dbReference type="PANTHER" id="PTHR43289">
    <property type="entry name" value="MITOGEN-ACTIVATED PROTEIN KINASE KINASE KINASE 20-RELATED"/>
    <property type="match status" value="1"/>
</dbReference>
<dbReference type="Gene3D" id="3.30.200.20">
    <property type="entry name" value="Phosphorylase Kinase, domain 1"/>
    <property type="match status" value="1"/>
</dbReference>
<dbReference type="FunFam" id="1.10.510.10:FF:000021">
    <property type="entry name" value="Serine/threonine protein kinase"/>
    <property type="match status" value="1"/>
</dbReference>
<dbReference type="PANTHER" id="PTHR43289:SF6">
    <property type="entry name" value="SERINE_THREONINE-PROTEIN KINASE NEKL-3"/>
    <property type="match status" value="1"/>
</dbReference>
<evidence type="ECO:0000256" key="7">
    <source>
        <dbReference type="PROSITE-ProRule" id="PRU10141"/>
    </source>
</evidence>
<name>A0A8J7U3L0_9BACT</name>
<evidence type="ECO:0000256" key="2">
    <source>
        <dbReference type="ARBA" id="ARBA00022527"/>
    </source>
</evidence>
<sequence>MFQLNSMVSNFLVLEEIGDGGMGVVYRARDTREDRIVALKCFKPFFDIDDTGRQRFFLEAKATGQIDHPHICSIHTINETNDGQMFMVMPYYSGGNLKDKMIKGRLPLSEIMKIAREMALGLLFAHERQIIHRDIKPGNIMFDGEGVVKIVDFGIAKLLDHPPLTNPGTVLGTMAYMPPEQAEGEPVNHQADIWSFGVVLYELLSGKQPFEGKTEQQIYEAILMETPVPCFRLNEEVPKALSDIVDRALAKSLEDRYQSFSDVIADLDNYRNGLPLAGQPAAATPPGKTRSGWFSALKPKKRDNSR</sequence>
<keyword evidence="5 10" id="KW-0418">Kinase</keyword>